<reference evidence="7" key="1">
    <citation type="submission" date="2024-10" db="EMBL/GenBank/DDBJ databases">
        <authorList>
            <person name="Ryan C."/>
        </authorList>
    </citation>
    <scope>NUCLEOTIDE SEQUENCE [LARGE SCALE GENOMIC DNA]</scope>
</reference>
<dbReference type="Proteomes" id="UP001497457">
    <property type="component" value="Chromosome 29rd"/>
</dbReference>
<dbReference type="Gene3D" id="3.40.395.10">
    <property type="entry name" value="Adenoviral Proteinase, Chain A"/>
    <property type="match status" value="1"/>
</dbReference>
<feature type="compositionally biased region" description="Basic and acidic residues" evidence="5">
    <location>
        <begin position="1"/>
        <end position="13"/>
    </location>
</feature>
<evidence type="ECO:0000313" key="8">
    <source>
        <dbReference type="Proteomes" id="UP001497457"/>
    </source>
</evidence>
<feature type="compositionally biased region" description="Basic residues" evidence="5">
    <location>
        <begin position="22"/>
        <end position="33"/>
    </location>
</feature>
<evidence type="ECO:0000259" key="6">
    <source>
        <dbReference type="Pfam" id="PF02902"/>
    </source>
</evidence>
<dbReference type="SUPFAM" id="SSF54001">
    <property type="entry name" value="Cysteine proteinases"/>
    <property type="match status" value="1"/>
</dbReference>
<feature type="coiled-coil region" evidence="4">
    <location>
        <begin position="540"/>
        <end position="567"/>
    </location>
</feature>
<evidence type="ECO:0000313" key="7">
    <source>
        <dbReference type="EMBL" id="CAL5015641.1"/>
    </source>
</evidence>
<evidence type="ECO:0000256" key="5">
    <source>
        <dbReference type="SAM" id="MobiDB-lite"/>
    </source>
</evidence>
<dbReference type="GO" id="GO:0006508">
    <property type="term" value="P:proteolysis"/>
    <property type="evidence" value="ECO:0007669"/>
    <property type="project" value="UniProtKB-KW"/>
</dbReference>
<keyword evidence="4" id="KW-0175">Coiled coil</keyword>
<dbReference type="PANTHER" id="PTHR34835:SF34">
    <property type="entry name" value="OS08G0555500 PROTEIN"/>
    <property type="match status" value="1"/>
</dbReference>
<dbReference type="EMBL" id="OZ075139">
    <property type="protein sequence ID" value="CAL5015641.1"/>
    <property type="molecule type" value="Genomic_DNA"/>
</dbReference>
<dbReference type="AlphaFoldDB" id="A0ABC9C737"/>
<protein>
    <recommendedName>
        <fullName evidence="6">Ubiquitin-like protease family profile domain-containing protein</fullName>
    </recommendedName>
</protein>
<evidence type="ECO:0000256" key="3">
    <source>
        <dbReference type="ARBA" id="ARBA00022801"/>
    </source>
</evidence>
<sequence>MDREGNAIGKEIESDAQISVGTRRRNRMTRRTLGRTTMSSDSDLNTQPRNTKVGPHQRRYERDSEETGHETDFASDAQGSAVLKRRKKCQVQTVFSVDAVHRIFSTFNQEKREIVQSIGFGCLLNLQPQVKFPRLLVLWLLKNMDAATGTITLPNGDELSVTEKDVQIVLGIPKSDSNVNCCYTLTSLDEFRVRHVLMMQTGDVLTLDFIETVLLRNYGEKMSERQTEAFKVAVVLYADAYFMAPKGAKVKLNQEIFKKLENTNSIQYLNWCGYVLRLLLQSADRVQQSILSGNKTVTLDGCLLFLVVFYLDNVDFGTMNSSHNLLPRIVDYPYALVKLLVRNDQQPKMEPHTTEYGRNKLRKAESVIYGRNPRATKDNTGGGHLKCHDSNSSERKLDDMIKAFNNWELLVNKATTETRSTMLEIMTSYAKTREEEKTVKISPDGGTGERCNADVTDRIMQANSLVPFGHDCREDKVSQCLQKCQYHHKKEIEYYIISDSEDSEDGKFHPGFDGIGRTRSDTWSTWSTDRMADRDEQLQMDLAKLDREREEQMLMELENLDHSYEEDDCPTPLSIRRNDAYGLEINLLETTDLEISEKVQAGKVMVINDIVVDATYFRNQTRFGVSPFCIGLAHKDAPLEVQLKLERALRQVKDEEKDGMWYIHEIPKIIQVHGKVLQKMFGGDSDLGITTINAIVRLYHQSDDEMYTRWTEKRWRHFLPVDFAVSAFRGDGFLASDEVKEMFLNYHITYNVAECRLVLAPLQVQWHWCLYVWDFERKRLIVLDPMDMPLGEHHMAEKHNVAVRTIHAAMEECKERYFPEACGTMEGWQIEYLTMPGAHGDSNHSGLYTMFYARHFDGQYLTRILTQEARQLHKSNMLWQLLTMFGNIGQPPARVWEAITGDY</sequence>
<feature type="compositionally biased region" description="Polar residues" evidence="5">
    <location>
        <begin position="38"/>
        <end position="50"/>
    </location>
</feature>
<keyword evidence="2" id="KW-0645">Protease</keyword>
<evidence type="ECO:0000256" key="2">
    <source>
        <dbReference type="ARBA" id="ARBA00022670"/>
    </source>
</evidence>
<dbReference type="InterPro" id="IPR038765">
    <property type="entry name" value="Papain-like_cys_pep_sf"/>
</dbReference>
<evidence type="ECO:0000256" key="4">
    <source>
        <dbReference type="SAM" id="Coils"/>
    </source>
</evidence>
<dbReference type="GO" id="GO:0008233">
    <property type="term" value="F:peptidase activity"/>
    <property type="evidence" value="ECO:0007669"/>
    <property type="project" value="UniProtKB-KW"/>
</dbReference>
<dbReference type="PANTHER" id="PTHR34835">
    <property type="entry name" value="OS07G0283600 PROTEIN-RELATED"/>
    <property type="match status" value="1"/>
</dbReference>
<dbReference type="InterPro" id="IPR003653">
    <property type="entry name" value="Peptidase_C48_C"/>
</dbReference>
<accession>A0ABC9C737</accession>
<feature type="region of interest" description="Disordered" evidence="5">
    <location>
        <begin position="1"/>
        <end position="77"/>
    </location>
</feature>
<name>A0ABC9C737_9POAL</name>
<feature type="region of interest" description="Disordered" evidence="5">
    <location>
        <begin position="372"/>
        <end position="391"/>
    </location>
</feature>
<dbReference type="Pfam" id="PF02902">
    <property type="entry name" value="Peptidase_C48"/>
    <property type="match status" value="1"/>
</dbReference>
<evidence type="ECO:0000256" key="1">
    <source>
        <dbReference type="ARBA" id="ARBA00005234"/>
    </source>
</evidence>
<proteinExistence type="inferred from homology"/>
<feature type="compositionally biased region" description="Basic and acidic residues" evidence="5">
    <location>
        <begin position="58"/>
        <end position="72"/>
    </location>
</feature>
<feature type="domain" description="Ubiquitin-like protease family profile" evidence="6">
    <location>
        <begin position="751"/>
        <end position="856"/>
    </location>
</feature>
<organism evidence="7 8">
    <name type="scientific">Urochloa decumbens</name>
    <dbReference type="NCBI Taxonomy" id="240449"/>
    <lineage>
        <taxon>Eukaryota</taxon>
        <taxon>Viridiplantae</taxon>
        <taxon>Streptophyta</taxon>
        <taxon>Embryophyta</taxon>
        <taxon>Tracheophyta</taxon>
        <taxon>Spermatophyta</taxon>
        <taxon>Magnoliopsida</taxon>
        <taxon>Liliopsida</taxon>
        <taxon>Poales</taxon>
        <taxon>Poaceae</taxon>
        <taxon>PACMAD clade</taxon>
        <taxon>Panicoideae</taxon>
        <taxon>Panicodae</taxon>
        <taxon>Paniceae</taxon>
        <taxon>Melinidinae</taxon>
        <taxon>Urochloa</taxon>
    </lineage>
</organism>
<gene>
    <name evidence="7" type="ORF">URODEC1_LOCUS72710</name>
</gene>
<keyword evidence="3" id="KW-0378">Hydrolase</keyword>
<keyword evidence="8" id="KW-1185">Reference proteome</keyword>
<comment type="similarity">
    <text evidence="1">Belongs to the peptidase C48 family.</text>
</comment>